<dbReference type="AlphaFoldDB" id="A0A7M2X3J3"/>
<dbReference type="GO" id="GO:0003677">
    <property type="term" value="F:DNA binding"/>
    <property type="evidence" value="ECO:0007669"/>
    <property type="project" value="InterPro"/>
</dbReference>
<dbReference type="GO" id="GO:0004803">
    <property type="term" value="F:transposase activity"/>
    <property type="evidence" value="ECO:0007669"/>
    <property type="project" value="InterPro"/>
</dbReference>
<reference evidence="4 5" key="1">
    <citation type="submission" date="2020-10" db="EMBL/GenBank/DDBJ databases">
        <title>Wide distribution of Phycisphaera-like planctomycetes from WD2101 soil group in peatlands and genome analysis of the first cultivated representative.</title>
        <authorList>
            <person name="Dedysh S.N."/>
            <person name="Beletsky A.V."/>
            <person name="Ivanova A."/>
            <person name="Kulichevskaya I.S."/>
            <person name="Suzina N.E."/>
            <person name="Philippov D.A."/>
            <person name="Rakitin A.L."/>
            <person name="Mardanov A.V."/>
            <person name="Ravin N.V."/>
        </authorList>
    </citation>
    <scope>NUCLEOTIDE SEQUENCE [LARGE SCALE GENOMIC DNA]</scope>
    <source>
        <strain evidence="4 5">M1803</strain>
    </source>
</reference>
<name>A0A7M2X3J3_9BACT</name>
<dbReference type="NCBIfam" id="NF033580">
    <property type="entry name" value="transpos_IS5_3"/>
    <property type="match status" value="1"/>
</dbReference>
<dbReference type="PANTHER" id="PTHR30007">
    <property type="entry name" value="PHP DOMAIN PROTEIN"/>
    <property type="match status" value="1"/>
</dbReference>
<dbReference type="KEGG" id="hbs:IPV69_05375"/>
<accession>A0A7M2X5K7</accession>
<feature type="domain" description="Transposase IS4-like" evidence="1">
    <location>
        <begin position="97"/>
        <end position="254"/>
    </location>
</feature>
<proteinExistence type="predicted"/>
<evidence type="ECO:0000313" key="5">
    <source>
        <dbReference type="Proteomes" id="UP000593765"/>
    </source>
</evidence>
<dbReference type="EMBL" id="CP063458">
    <property type="protein sequence ID" value="QOV92341.1"/>
    <property type="molecule type" value="Genomic_DNA"/>
</dbReference>
<dbReference type="EMBL" id="CP063458">
    <property type="protein sequence ID" value="QOV92347.1"/>
    <property type="molecule type" value="Genomic_DNA"/>
</dbReference>
<feature type="domain" description="Insertion element IS402-like" evidence="2">
    <location>
        <begin position="7"/>
        <end position="77"/>
    </location>
</feature>
<dbReference type="KEGG" id="hbs:IPV69_04745"/>
<evidence type="ECO:0000259" key="2">
    <source>
        <dbReference type="Pfam" id="PF13340"/>
    </source>
</evidence>
<dbReference type="InterPro" id="IPR025161">
    <property type="entry name" value="IS402-like_dom"/>
</dbReference>
<keyword evidence="5" id="KW-1185">Reference proteome</keyword>
<evidence type="ECO:0000259" key="1">
    <source>
        <dbReference type="Pfam" id="PF01609"/>
    </source>
</evidence>
<sequence>MMARYEITDDQWALLKDLFPRQARGGKWLNHRTVLNGMLWILRSGAPWRDLPERYGKFGTVNQRFNRWRRDGTFDKILKALQIRLDKAGKIDWDLWLVDGTNIRAGRAAAGARKKKHPLDTLEPDDHHLGRSRGGWGSKLHLVTDGKGLILGATLTAGQTHESTQLHNLIHSVRRPRRIGWPDQLAGDKGYSYESTREFLKDCGIEPVIPRKSNQKRPIGERFDKKTYRKRSRIEQAVGWLKECRRLATRYEKLGLSFLGFVKLGIMLKYLRILGPLDRA</sequence>
<accession>A0A7M2X3J3</accession>
<dbReference type="GO" id="GO:0006313">
    <property type="term" value="P:DNA transposition"/>
    <property type="evidence" value="ECO:0007669"/>
    <property type="project" value="InterPro"/>
</dbReference>
<evidence type="ECO:0000313" key="4">
    <source>
        <dbReference type="EMBL" id="QOV92347.1"/>
    </source>
</evidence>
<organism evidence="4 5">
    <name type="scientific">Humisphaera borealis</name>
    <dbReference type="NCBI Taxonomy" id="2807512"/>
    <lineage>
        <taxon>Bacteria</taxon>
        <taxon>Pseudomonadati</taxon>
        <taxon>Planctomycetota</taxon>
        <taxon>Phycisphaerae</taxon>
        <taxon>Tepidisphaerales</taxon>
        <taxon>Tepidisphaeraceae</taxon>
        <taxon>Humisphaera</taxon>
    </lineage>
</organism>
<gene>
    <name evidence="3" type="ORF">IPV69_04745</name>
    <name evidence="4" type="ORF">IPV69_05375</name>
</gene>
<dbReference type="RefSeq" id="WP_206295638.1">
    <property type="nucleotide sequence ID" value="NZ_CP063458.1"/>
</dbReference>
<dbReference type="Proteomes" id="UP000593765">
    <property type="component" value="Chromosome"/>
</dbReference>
<dbReference type="PANTHER" id="PTHR30007:SF1">
    <property type="entry name" value="BLR1914 PROTEIN"/>
    <property type="match status" value="1"/>
</dbReference>
<dbReference type="Pfam" id="PF01609">
    <property type="entry name" value="DDE_Tnp_1"/>
    <property type="match status" value="1"/>
</dbReference>
<dbReference type="Pfam" id="PF13340">
    <property type="entry name" value="DUF4096"/>
    <property type="match status" value="1"/>
</dbReference>
<dbReference type="InterPro" id="IPR002559">
    <property type="entry name" value="Transposase_11"/>
</dbReference>
<protein>
    <submittedName>
        <fullName evidence="4">IS5 family transposase</fullName>
    </submittedName>
</protein>
<evidence type="ECO:0000313" key="3">
    <source>
        <dbReference type="EMBL" id="QOV92341.1"/>
    </source>
</evidence>